<organism evidence="1 2">
    <name type="scientific">Oryza sativa subsp. indica</name>
    <name type="common">Rice</name>
    <dbReference type="NCBI Taxonomy" id="39946"/>
    <lineage>
        <taxon>Eukaryota</taxon>
        <taxon>Viridiplantae</taxon>
        <taxon>Streptophyta</taxon>
        <taxon>Embryophyta</taxon>
        <taxon>Tracheophyta</taxon>
        <taxon>Spermatophyta</taxon>
        <taxon>Magnoliopsida</taxon>
        <taxon>Liliopsida</taxon>
        <taxon>Poales</taxon>
        <taxon>Poaceae</taxon>
        <taxon>BOP clade</taxon>
        <taxon>Oryzoideae</taxon>
        <taxon>Oryzeae</taxon>
        <taxon>Oryzinae</taxon>
        <taxon>Oryza</taxon>
        <taxon>Oryza sativa</taxon>
    </lineage>
</organism>
<dbReference type="HOGENOM" id="CLU_2296343_0_0_1"/>
<evidence type="ECO:0000313" key="2">
    <source>
        <dbReference type="Proteomes" id="UP000007015"/>
    </source>
</evidence>
<dbReference type="Proteomes" id="UP000007015">
    <property type="component" value="Chromosome 10"/>
</dbReference>
<reference evidence="1 2" key="1">
    <citation type="journal article" date="2005" name="PLoS Biol.">
        <title>The genomes of Oryza sativa: a history of duplications.</title>
        <authorList>
            <person name="Yu J."/>
            <person name="Wang J."/>
            <person name="Lin W."/>
            <person name="Li S."/>
            <person name="Li H."/>
            <person name="Zhou J."/>
            <person name="Ni P."/>
            <person name="Dong W."/>
            <person name="Hu S."/>
            <person name="Zeng C."/>
            <person name="Zhang J."/>
            <person name="Zhang Y."/>
            <person name="Li R."/>
            <person name="Xu Z."/>
            <person name="Li S."/>
            <person name="Li X."/>
            <person name="Zheng H."/>
            <person name="Cong L."/>
            <person name="Lin L."/>
            <person name="Yin J."/>
            <person name="Geng J."/>
            <person name="Li G."/>
            <person name="Shi J."/>
            <person name="Liu J."/>
            <person name="Lv H."/>
            <person name="Li J."/>
            <person name="Wang J."/>
            <person name="Deng Y."/>
            <person name="Ran L."/>
            <person name="Shi X."/>
            <person name="Wang X."/>
            <person name="Wu Q."/>
            <person name="Li C."/>
            <person name="Ren X."/>
            <person name="Wang J."/>
            <person name="Wang X."/>
            <person name="Li D."/>
            <person name="Liu D."/>
            <person name="Zhang X."/>
            <person name="Ji Z."/>
            <person name="Zhao W."/>
            <person name="Sun Y."/>
            <person name="Zhang Z."/>
            <person name="Bao J."/>
            <person name="Han Y."/>
            <person name="Dong L."/>
            <person name="Ji J."/>
            <person name="Chen P."/>
            <person name="Wu S."/>
            <person name="Liu J."/>
            <person name="Xiao Y."/>
            <person name="Bu D."/>
            <person name="Tan J."/>
            <person name="Yang L."/>
            <person name="Ye C."/>
            <person name="Zhang J."/>
            <person name="Xu J."/>
            <person name="Zhou Y."/>
            <person name="Yu Y."/>
            <person name="Zhang B."/>
            <person name="Zhuang S."/>
            <person name="Wei H."/>
            <person name="Liu B."/>
            <person name="Lei M."/>
            <person name="Yu H."/>
            <person name="Li Y."/>
            <person name="Xu H."/>
            <person name="Wei S."/>
            <person name="He X."/>
            <person name="Fang L."/>
            <person name="Zhang Z."/>
            <person name="Zhang Y."/>
            <person name="Huang X."/>
            <person name="Su Z."/>
            <person name="Tong W."/>
            <person name="Li J."/>
            <person name="Tong Z."/>
            <person name="Li S."/>
            <person name="Ye J."/>
            <person name="Wang L."/>
            <person name="Fang L."/>
            <person name="Lei T."/>
            <person name="Chen C."/>
            <person name="Chen H."/>
            <person name="Xu Z."/>
            <person name="Li H."/>
            <person name="Huang H."/>
            <person name="Zhang F."/>
            <person name="Xu H."/>
            <person name="Li N."/>
            <person name="Zhao C."/>
            <person name="Li S."/>
            <person name="Dong L."/>
            <person name="Huang Y."/>
            <person name="Li L."/>
            <person name="Xi Y."/>
            <person name="Qi Q."/>
            <person name="Li W."/>
            <person name="Zhang B."/>
            <person name="Hu W."/>
            <person name="Zhang Y."/>
            <person name="Tian X."/>
            <person name="Jiao Y."/>
            <person name="Liang X."/>
            <person name="Jin J."/>
            <person name="Gao L."/>
            <person name="Zheng W."/>
            <person name="Hao B."/>
            <person name="Liu S."/>
            <person name="Wang W."/>
            <person name="Yuan L."/>
            <person name="Cao M."/>
            <person name="McDermott J."/>
            <person name="Samudrala R."/>
            <person name="Wang J."/>
            <person name="Wong G.K."/>
            <person name="Yang H."/>
        </authorList>
    </citation>
    <scope>NUCLEOTIDE SEQUENCE [LARGE SCALE GENOMIC DNA]</scope>
    <source>
        <strain evidence="2">cv. 93-11</strain>
    </source>
</reference>
<evidence type="ECO:0000313" key="1">
    <source>
        <dbReference type="EMBL" id="EAY78586.1"/>
    </source>
</evidence>
<dbReference type="EMBL" id="CM000135">
    <property type="protein sequence ID" value="EAY78586.1"/>
    <property type="molecule type" value="Genomic_DNA"/>
</dbReference>
<dbReference type="AlphaFoldDB" id="A2Z7K2"/>
<keyword evidence="2" id="KW-1185">Reference proteome</keyword>
<dbReference type="Gramene" id="BGIOSGA031879-TA">
    <property type="protein sequence ID" value="BGIOSGA031879-PA"/>
    <property type="gene ID" value="BGIOSGA031879"/>
</dbReference>
<accession>A2Z7K2</accession>
<name>A2Z7K2_ORYSI</name>
<protein>
    <submittedName>
        <fullName evidence="1">Uncharacterized protein</fullName>
    </submittedName>
</protein>
<sequence>MTEPNTGIVAKLVVEAIGLLRLRKKVSSLPSLPPSDTTASISQQFPTIKPIVVQSPDIGGEELIGEKDAWQTKRRQVATEPNRFPEHSHQLMTSAADAIAT</sequence>
<proteinExistence type="predicted"/>
<gene>
    <name evidence="1" type="ORF">OsI_33683</name>
</gene>